<accession>A0ACB0XUY3</accession>
<evidence type="ECO:0000313" key="1">
    <source>
        <dbReference type="EMBL" id="CAK5018968.1"/>
    </source>
</evidence>
<proteinExistence type="predicted"/>
<evidence type="ECO:0000313" key="2">
    <source>
        <dbReference type="Proteomes" id="UP001497535"/>
    </source>
</evidence>
<dbReference type="EMBL" id="CAVMJV010000003">
    <property type="protein sequence ID" value="CAK5018968.1"/>
    <property type="molecule type" value="Genomic_DNA"/>
</dbReference>
<comment type="caution">
    <text evidence="1">The sequence shown here is derived from an EMBL/GenBank/DDBJ whole genome shotgun (WGS) entry which is preliminary data.</text>
</comment>
<name>A0ACB0XUY3_MELEN</name>
<keyword evidence="2" id="KW-1185">Reference proteome</keyword>
<protein>
    <submittedName>
        <fullName evidence="1">Uncharacterized protein</fullName>
    </submittedName>
</protein>
<gene>
    <name evidence="1" type="ORF">MENTE1834_LOCUS4003</name>
</gene>
<organism evidence="1 2">
    <name type="scientific">Meloidogyne enterolobii</name>
    <name type="common">Root-knot nematode worm</name>
    <name type="synonym">Meloidogyne mayaguensis</name>
    <dbReference type="NCBI Taxonomy" id="390850"/>
    <lineage>
        <taxon>Eukaryota</taxon>
        <taxon>Metazoa</taxon>
        <taxon>Ecdysozoa</taxon>
        <taxon>Nematoda</taxon>
        <taxon>Chromadorea</taxon>
        <taxon>Rhabditida</taxon>
        <taxon>Tylenchina</taxon>
        <taxon>Tylenchomorpha</taxon>
        <taxon>Tylenchoidea</taxon>
        <taxon>Meloidogynidae</taxon>
        <taxon>Meloidogyninae</taxon>
        <taxon>Meloidogyne</taxon>
    </lineage>
</organism>
<reference evidence="1" key="1">
    <citation type="submission" date="2023-11" db="EMBL/GenBank/DDBJ databases">
        <authorList>
            <person name="Poullet M."/>
        </authorList>
    </citation>
    <scope>NUCLEOTIDE SEQUENCE</scope>
    <source>
        <strain evidence="1">E1834</strain>
    </source>
</reference>
<sequence>MYFNPTSNNPMQIRPNLQNQQNNSQMNNIGQNQNFAPFIPQPLQQPPISQPYGYNNFSAIQHPLNNNFQQNIQSNPNNSTNSCNNQPQKVENYENLNIPKNGWIVDNLSFTIEKKSIELVINLEDTKIGKNGNNNSKAAMDAIKYIEKLLVDCSSKKEENNNEELLEEKIKELNLNDKAILFIIKNIFF</sequence>
<dbReference type="Proteomes" id="UP001497535">
    <property type="component" value="Unassembled WGS sequence"/>
</dbReference>